<keyword evidence="1" id="KW-0472">Membrane</keyword>
<organism evidence="2">
    <name type="scientific">uncultured bacterium contig00004</name>
    <dbReference type="NCBI Taxonomy" id="1181496"/>
    <lineage>
        <taxon>Bacteria</taxon>
        <taxon>environmental samples</taxon>
    </lineage>
</organism>
<sequence length="97" mass="10088">MDGIIGTIVDYISRIGDLFGSYTGLQIGGPIVTGVIIIVIALILWKHIPGWLKLVLVIAAVVMLCGGFANVIQTVKDAANTVKDAASGIIPEGIISD</sequence>
<keyword evidence="1" id="KW-0812">Transmembrane</keyword>
<feature type="transmembrane region" description="Helical" evidence="1">
    <location>
        <begin position="52"/>
        <end position="72"/>
    </location>
</feature>
<protein>
    <submittedName>
        <fullName evidence="2">Uncharacterized protein</fullName>
    </submittedName>
</protein>
<keyword evidence="1" id="KW-1133">Transmembrane helix</keyword>
<dbReference type="AlphaFoldDB" id="A0A806KJH0"/>
<evidence type="ECO:0000256" key="1">
    <source>
        <dbReference type="SAM" id="Phobius"/>
    </source>
</evidence>
<dbReference type="EMBL" id="JQ844164">
    <property type="protein sequence ID" value="AGS51570.1"/>
    <property type="molecule type" value="Genomic_DNA"/>
</dbReference>
<evidence type="ECO:0000313" key="2">
    <source>
        <dbReference type="EMBL" id="AGS51570.1"/>
    </source>
</evidence>
<reference evidence="2" key="1">
    <citation type="submission" date="2012-03" db="EMBL/GenBank/DDBJ databases">
        <title>Functional metagenomics reveals considerable lignocellulase gene clusters in the gut microbiome of a wood-feeding higher termite.</title>
        <authorList>
            <person name="Liu N."/>
        </authorList>
    </citation>
    <scope>NUCLEOTIDE SEQUENCE</scope>
</reference>
<name>A0A806KJH0_9BACT</name>
<feature type="transmembrane region" description="Helical" evidence="1">
    <location>
        <begin position="27"/>
        <end position="45"/>
    </location>
</feature>
<accession>A0A806KJH0</accession>
<proteinExistence type="predicted"/>